<evidence type="ECO:0000313" key="3">
    <source>
        <dbReference type="EMBL" id="KAF8658699.1"/>
    </source>
</evidence>
<keyword evidence="2" id="KW-0812">Transmembrane</keyword>
<sequence length="109" mass="11573">MAEHQRQRAGRDELPEQPVEPADDVVLPGHHQQLCLDAGRAMVLCGVLVVVAAFHRADGSSSLALFGFVLWIVGARLCFLALTPVAPRAARVGAAAASIVLRRLSPLLS</sequence>
<dbReference type="EMBL" id="JACEFO010002479">
    <property type="protein sequence ID" value="KAF8658699.1"/>
    <property type="molecule type" value="Genomic_DNA"/>
</dbReference>
<dbReference type="AlphaFoldDB" id="A0A835ABI9"/>
<dbReference type="OrthoDB" id="719438at2759"/>
<feature type="transmembrane region" description="Helical" evidence="2">
    <location>
        <begin position="63"/>
        <end position="82"/>
    </location>
</feature>
<organism evidence="3 4">
    <name type="scientific">Digitaria exilis</name>
    <dbReference type="NCBI Taxonomy" id="1010633"/>
    <lineage>
        <taxon>Eukaryota</taxon>
        <taxon>Viridiplantae</taxon>
        <taxon>Streptophyta</taxon>
        <taxon>Embryophyta</taxon>
        <taxon>Tracheophyta</taxon>
        <taxon>Spermatophyta</taxon>
        <taxon>Magnoliopsida</taxon>
        <taxon>Liliopsida</taxon>
        <taxon>Poales</taxon>
        <taxon>Poaceae</taxon>
        <taxon>PACMAD clade</taxon>
        <taxon>Panicoideae</taxon>
        <taxon>Panicodae</taxon>
        <taxon>Paniceae</taxon>
        <taxon>Anthephorinae</taxon>
        <taxon>Digitaria</taxon>
    </lineage>
</organism>
<dbReference type="Proteomes" id="UP000636709">
    <property type="component" value="Unassembled WGS sequence"/>
</dbReference>
<gene>
    <name evidence="3" type="ORF">HU200_059175</name>
</gene>
<proteinExistence type="predicted"/>
<keyword evidence="4" id="KW-1185">Reference proteome</keyword>
<reference evidence="3" key="1">
    <citation type="submission" date="2020-07" db="EMBL/GenBank/DDBJ databases">
        <title>Genome sequence and genetic diversity analysis of an under-domesticated orphan crop, white fonio (Digitaria exilis).</title>
        <authorList>
            <person name="Bennetzen J.L."/>
            <person name="Chen S."/>
            <person name="Ma X."/>
            <person name="Wang X."/>
            <person name="Yssel A.E.J."/>
            <person name="Chaluvadi S.R."/>
            <person name="Johnson M."/>
            <person name="Gangashetty P."/>
            <person name="Hamidou F."/>
            <person name="Sanogo M.D."/>
            <person name="Zwaenepoel A."/>
            <person name="Wallace J."/>
            <person name="Van De Peer Y."/>
            <person name="Van Deynze A."/>
        </authorList>
    </citation>
    <scope>NUCLEOTIDE SEQUENCE</scope>
    <source>
        <tissue evidence="3">Leaves</tissue>
    </source>
</reference>
<evidence type="ECO:0000256" key="2">
    <source>
        <dbReference type="SAM" id="Phobius"/>
    </source>
</evidence>
<accession>A0A835ABI9</accession>
<evidence type="ECO:0000313" key="4">
    <source>
        <dbReference type="Proteomes" id="UP000636709"/>
    </source>
</evidence>
<name>A0A835ABI9_9POAL</name>
<feature type="region of interest" description="Disordered" evidence="1">
    <location>
        <begin position="1"/>
        <end position="23"/>
    </location>
</feature>
<feature type="compositionally biased region" description="Basic and acidic residues" evidence="1">
    <location>
        <begin position="1"/>
        <end position="14"/>
    </location>
</feature>
<evidence type="ECO:0000256" key="1">
    <source>
        <dbReference type="SAM" id="MobiDB-lite"/>
    </source>
</evidence>
<keyword evidence="2" id="KW-0472">Membrane</keyword>
<protein>
    <submittedName>
        <fullName evidence="3">Uncharacterized protein</fullName>
    </submittedName>
</protein>
<keyword evidence="2" id="KW-1133">Transmembrane helix</keyword>
<comment type="caution">
    <text evidence="3">The sequence shown here is derived from an EMBL/GenBank/DDBJ whole genome shotgun (WGS) entry which is preliminary data.</text>
</comment>